<name>A0A8J4AQS8_9CHLO</name>
<keyword evidence="8 12" id="KW-0472">Membrane</keyword>
<evidence type="ECO:0000256" key="10">
    <source>
        <dbReference type="ARBA" id="ARBA00023273"/>
    </source>
</evidence>
<accession>A0A8J4AQS8</accession>
<dbReference type="AlphaFoldDB" id="A0A8J4AQS8"/>
<dbReference type="GO" id="GO:0032880">
    <property type="term" value="P:regulation of protein localization"/>
    <property type="evidence" value="ECO:0007669"/>
    <property type="project" value="TreeGrafter"/>
</dbReference>
<gene>
    <name evidence="13" type="ORF">Vafri_2888</name>
</gene>
<reference evidence="13" key="1">
    <citation type="journal article" date="2021" name="Proc. Natl. Acad. Sci. U.S.A.">
        <title>Three genomes in the algal genus Volvox reveal the fate of a haploid sex-determining region after a transition to homothallism.</title>
        <authorList>
            <person name="Yamamoto K."/>
            <person name="Hamaji T."/>
            <person name="Kawai-Toyooka H."/>
            <person name="Matsuzaki R."/>
            <person name="Takahashi F."/>
            <person name="Nishimura Y."/>
            <person name="Kawachi M."/>
            <person name="Noguchi H."/>
            <person name="Minakuchi Y."/>
            <person name="Umen J.G."/>
            <person name="Toyoda A."/>
            <person name="Nozaki H."/>
        </authorList>
    </citation>
    <scope>NUCLEOTIDE SEQUENCE</scope>
    <source>
        <strain evidence="13">NIES-3780</strain>
    </source>
</reference>
<evidence type="ECO:0000256" key="1">
    <source>
        <dbReference type="ARBA" id="ARBA00004272"/>
    </source>
</evidence>
<evidence type="ECO:0000256" key="7">
    <source>
        <dbReference type="ARBA" id="ARBA00023069"/>
    </source>
</evidence>
<keyword evidence="4" id="KW-1003">Cell membrane</keyword>
<evidence type="ECO:0000313" key="13">
    <source>
        <dbReference type="EMBL" id="GIL45719.1"/>
    </source>
</evidence>
<proteinExistence type="inferred from homology"/>
<organism evidence="13 14">
    <name type="scientific">Volvox africanus</name>
    <dbReference type="NCBI Taxonomy" id="51714"/>
    <lineage>
        <taxon>Eukaryota</taxon>
        <taxon>Viridiplantae</taxon>
        <taxon>Chlorophyta</taxon>
        <taxon>core chlorophytes</taxon>
        <taxon>Chlorophyceae</taxon>
        <taxon>CS clade</taxon>
        <taxon>Chlamydomonadales</taxon>
        <taxon>Volvocaceae</taxon>
        <taxon>Volvox</taxon>
    </lineage>
</organism>
<feature type="transmembrane region" description="Helical" evidence="12">
    <location>
        <begin position="26"/>
        <end position="48"/>
    </location>
</feature>
<dbReference type="GO" id="GO:0060170">
    <property type="term" value="C:ciliary membrane"/>
    <property type="evidence" value="ECO:0007669"/>
    <property type="project" value="UniProtKB-SubCell"/>
</dbReference>
<evidence type="ECO:0000256" key="6">
    <source>
        <dbReference type="ARBA" id="ARBA00022989"/>
    </source>
</evidence>
<keyword evidence="14" id="KW-1185">Reference proteome</keyword>
<evidence type="ECO:0000256" key="3">
    <source>
        <dbReference type="ARBA" id="ARBA00015087"/>
    </source>
</evidence>
<comment type="similarity">
    <text evidence="2">Belongs to the TMEM231 family.</text>
</comment>
<dbReference type="Pfam" id="PF10149">
    <property type="entry name" value="TM231"/>
    <property type="match status" value="1"/>
</dbReference>
<dbReference type="PANTHER" id="PTHR14605:SF1">
    <property type="entry name" value="TRANSMEMBRANE PROTEIN 231"/>
    <property type="match status" value="1"/>
</dbReference>
<keyword evidence="10" id="KW-0966">Cell projection</keyword>
<comment type="caution">
    <text evidence="13">The sequence shown here is derived from an EMBL/GenBank/DDBJ whole genome shotgun (WGS) entry which is preliminary data.</text>
</comment>
<evidence type="ECO:0000256" key="9">
    <source>
        <dbReference type="ARBA" id="ARBA00023180"/>
    </source>
</evidence>
<evidence type="ECO:0000313" key="14">
    <source>
        <dbReference type="Proteomes" id="UP000747399"/>
    </source>
</evidence>
<comment type="subcellular location">
    <subcellularLocation>
        <location evidence="1">Cell projection</location>
        <location evidence="1">Cilium membrane</location>
        <topology evidence="1">Multi-pass membrane protein</topology>
    </subcellularLocation>
</comment>
<dbReference type="PANTHER" id="PTHR14605">
    <property type="entry name" value="CHST5 PROTEIN"/>
    <property type="match status" value="1"/>
</dbReference>
<dbReference type="GO" id="GO:0060271">
    <property type="term" value="P:cilium assembly"/>
    <property type="evidence" value="ECO:0007669"/>
    <property type="project" value="TreeGrafter"/>
</dbReference>
<dbReference type="GO" id="GO:0035869">
    <property type="term" value="C:ciliary transition zone"/>
    <property type="evidence" value="ECO:0007669"/>
    <property type="project" value="TreeGrafter"/>
</dbReference>
<feature type="transmembrane region" description="Helical" evidence="12">
    <location>
        <begin position="269"/>
        <end position="288"/>
    </location>
</feature>
<evidence type="ECO:0000256" key="2">
    <source>
        <dbReference type="ARBA" id="ARBA00009082"/>
    </source>
</evidence>
<keyword evidence="7" id="KW-0969">Cilium</keyword>
<evidence type="ECO:0000256" key="12">
    <source>
        <dbReference type="SAM" id="Phobius"/>
    </source>
</evidence>
<dbReference type="InterPro" id="IPR019306">
    <property type="entry name" value="TMEM231"/>
</dbReference>
<evidence type="ECO:0000256" key="4">
    <source>
        <dbReference type="ARBA" id="ARBA00022475"/>
    </source>
</evidence>
<keyword evidence="5 12" id="KW-0812">Transmembrane</keyword>
<evidence type="ECO:0000256" key="11">
    <source>
        <dbReference type="ARBA" id="ARBA00024803"/>
    </source>
</evidence>
<dbReference type="EMBL" id="BNCO01000003">
    <property type="protein sequence ID" value="GIL45719.1"/>
    <property type="molecule type" value="Genomic_DNA"/>
</dbReference>
<evidence type="ECO:0000256" key="8">
    <source>
        <dbReference type="ARBA" id="ARBA00023136"/>
    </source>
</evidence>
<comment type="function">
    <text evidence="11">Transmembrane component of the tectonic-like complex, a complex localized at the transition zone of primary cilia and acting as a barrier that prevents diffusion of transmembrane proteins between the cilia and plasma membranes. Required for ciliogenesis and sonic hedgehog/SHH signaling.</text>
</comment>
<sequence>MVQVYKDPLCRRYYGNIIGEAALFRVASYLAAIVLAVVVAYATGGFWVRLKPTNAQPTVHYTNDALLIFEGQQSQQALVWSTLETISTAFSDNFAPASVQVSEEDLNYDGKPDIINFSASIASSFPIHSVKALLQFKYSLTGNLQLDMSCLAYLTHSSPIQGSTLFTDGELVLQAKNQIGDRRYNSVYDVSILNSTTPSVQTAVQPTLELELQSILANYLSRNYTTLYTNDYPVWIGGTRNGFELRMRIRIPPNQVVYYRPQTIEMLKFGWIQWLATFIVLWYLLQWVEWFVFAFRLVETRIVSDFQPKMQRF</sequence>
<evidence type="ECO:0000256" key="5">
    <source>
        <dbReference type="ARBA" id="ARBA00022692"/>
    </source>
</evidence>
<keyword evidence="6 12" id="KW-1133">Transmembrane helix</keyword>
<protein>
    <recommendedName>
        <fullName evidence="3">Transmembrane protein 231</fullName>
    </recommendedName>
</protein>
<keyword evidence="9" id="KW-0325">Glycoprotein</keyword>
<dbReference type="Proteomes" id="UP000747399">
    <property type="component" value="Unassembled WGS sequence"/>
</dbReference>